<dbReference type="InterPro" id="IPR008983">
    <property type="entry name" value="Tumour_necrosis_fac-like_dom"/>
</dbReference>
<proteinExistence type="predicted"/>
<accession>A0A3P9MH94</accession>
<evidence type="ECO:0000313" key="7">
    <source>
        <dbReference type="Proteomes" id="UP000265180"/>
    </source>
</evidence>
<dbReference type="GO" id="GO:0005576">
    <property type="term" value="C:extracellular region"/>
    <property type="evidence" value="ECO:0007669"/>
    <property type="project" value="UniProtKB-SubCell"/>
</dbReference>
<keyword evidence="3 4" id="KW-0732">Signal</keyword>
<comment type="subcellular location">
    <subcellularLocation>
        <location evidence="1">Secreted</location>
    </subcellularLocation>
</comment>
<organism evidence="6 7">
    <name type="scientific">Oryzias latipes</name>
    <name type="common">Japanese rice fish</name>
    <name type="synonym">Japanese killifish</name>
    <dbReference type="NCBI Taxonomy" id="8090"/>
    <lineage>
        <taxon>Eukaryota</taxon>
        <taxon>Metazoa</taxon>
        <taxon>Chordata</taxon>
        <taxon>Craniata</taxon>
        <taxon>Vertebrata</taxon>
        <taxon>Euteleostomi</taxon>
        <taxon>Actinopterygii</taxon>
        <taxon>Neopterygii</taxon>
        <taxon>Teleostei</taxon>
        <taxon>Neoteleostei</taxon>
        <taxon>Acanthomorphata</taxon>
        <taxon>Ovalentaria</taxon>
        <taxon>Atherinomorphae</taxon>
        <taxon>Beloniformes</taxon>
        <taxon>Adrianichthyidae</taxon>
        <taxon>Oryziinae</taxon>
        <taxon>Oryzias</taxon>
    </lineage>
</organism>
<dbReference type="InterPro" id="IPR050822">
    <property type="entry name" value="Cerebellin_Synaptic_Org"/>
</dbReference>
<feature type="chain" id="PRO_5018276571" description="C1q domain-containing protein" evidence="4">
    <location>
        <begin position="20"/>
        <end position="199"/>
    </location>
</feature>
<feature type="domain" description="C1q" evidence="5">
    <location>
        <begin position="65"/>
        <end position="199"/>
    </location>
</feature>
<evidence type="ECO:0000256" key="2">
    <source>
        <dbReference type="ARBA" id="ARBA00022525"/>
    </source>
</evidence>
<evidence type="ECO:0000259" key="5">
    <source>
        <dbReference type="PROSITE" id="PS50871"/>
    </source>
</evidence>
<dbReference type="AlphaFoldDB" id="A0A3P9MH94"/>
<keyword evidence="2" id="KW-0964">Secreted</keyword>
<dbReference type="Pfam" id="PF00386">
    <property type="entry name" value="C1q"/>
    <property type="match status" value="1"/>
</dbReference>
<feature type="signal peptide" evidence="4">
    <location>
        <begin position="1"/>
        <end position="19"/>
    </location>
</feature>
<dbReference type="SUPFAM" id="SSF49842">
    <property type="entry name" value="TNF-like"/>
    <property type="match status" value="1"/>
</dbReference>
<evidence type="ECO:0000256" key="4">
    <source>
        <dbReference type="SAM" id="SignalP"/>
    </source>
</evidence>
<evidence type="ECO:0000256" key="1">
    <source>
        <dbReference type="ARBA" id="ARBA00004613"/>
    </source>
</evidence>
<dbReference type="SMART" id="SM00110">
    <property type="entry name" value="C1Q"/>
    <property type="match status" value="1"/>
</dbReference>
<name>A0A3P9MH94_ORYLA</name>
<dbReference type="PRINTS" id="PR00007">
    <property type="entry name" value="COMPLEMNTC1Q"/>
</dbReference>
<dbReference type="PANTHER" id="PTHR22923:SF102">
    <property type="entry name" value="CEREBELLIN 13-RELATED"/>
    <property type="match status" value="1"/>
</dbReference>
<protein>
    <recommendedName>
        <fullName evidence="5">C1q domain-containing protein</fullName>
    </recommendedName>
</protein>
<dbReference type="Proteomes" id="UP000265180">
    <property type="component" value="Chromosome 18"/>
</dbReference>
<evidence type="ECO:0000313" key="6">
    <source>
        <dbReference type="Ensembl" id="ENSORLP00020032343.1"/>
    </source>
</evidence>
<dbReference type="PROSITE" id="PS50871">
    <property type="entry name" value="C1Q"/>
    <property type="match status" value="1"/>
</dbReference>
<dbReference type="Gene3D" id="2.60.120.40">
    <property type="match status" value="1"/>
</dbReference>
<dbReference type="PANTHER" id="PTHR22923">
    <property type="entry name" value="CEREBELLIN-RELATED"/>
    <property type="match status" value="1"/>
</dbReference>
<evidence type="ECO:0000256" key="3">
    <source>
        <dbReference type="ARBA" id="ARBA00022729"/>
    </source>
</evidence>
<sequence length="199" mass="21315">MLLLTLLLCGAHFVHGVAAQVDETTSSCADVCRLQKDLAALTDRQRSLETGLTEAKSQIAELMSKAPTRVVFTATTAESGAIGPFGFNTNVLFKTAITNVGQAYNPSTGIFTAPVNGIYYFSFFCHSGGSRFVDLKLMKNEEFIVGIYDHATIQDGADNAGNAAFVQLQQGDRVSVRLAANTHVWGYGSVTTFSGFLLS</sequence>
<dbReference type="InterPro" id="IPR001073">
    <property type="entry name" value="C1q_dom"/>
</dbReference>
<dbReference type="Ensembl" id="ENSORLT00020025175.1">
    <property type="protein sequence ID" value="ENSORLP00020032343.1"/>
    <property type="gene ID" value="ENSORLG00020017859.1"/>
</dbReference>
<reference evidence="6" key="4">
    <citation type="submission" date="2025-09" db="UniProtKB">
        <authorList>
            <consortium name="Ensembl"/>
        </authorList>
    </citation>
    <scope>IDENTIFICATION</scope>
    <source>
        <strain evidence="6">HNI</strain>
    </source>
</reference>
<reference key="1">
    <citation type="journal article" date="2007" name="Nature">
        <title>The medaka draft genome and insights into vertebrate genome evolution.</title>
        <authorList>
            <person name="Kasahara M."/>
            <person name="Naruse K."/>
            <person name="Sasaki S."/>
            <person name="Nakatani Y."/>
            <person name="Qu W."/>
            <person name="Ahsan B."/>
            <person name="Yamada T."/>
            <person name="Nagayasu Y."/>
            <person name="Doi K."/>
            <person name="Kasai Y."/>
            <person name="Jindo T."/>
            <person name="Kobayashi D."/>
            <person name="Shimada A."/>
            <person name="Toyoda A."/>
            <person name="Kuroki Y."/>
            <person name="Fujiyama A."/>
            <person name="Sasaki T."/>
            <person name="Shimizu A."/>
            <person name="Asakawa S."/>
            <person name="Shimizu N."/>
            <person name="Hashimoto S."/>
            <person name="Yang J."/>
            <person name="Lee Y."/>
            <person name="Matsushima K."/>
            <person name="Sugano S."/>
            <person name="Sakaizumi M."/>
            <person name="Narita T."/>
            <person name="Ohishi K."/>
            <person name="Haga S."/>
            <person name="Ohta F."/>
            <person name="Nomoto H."/>
            <person name="Nogata K."/>
            <person name="Morishita T."/>
            <person name="Endo T."/>
            <person name="Shin-I T."/>
            <person name="Takeda H."/>
            <person name="Morishita S."/>
            <person name="Kohara Y."/>
        </authorList>
    </citation>
    <scope>NUCLEOTIDE SEQUENCE [LARGE SCALE GENOMIC DNA]</scope>
    <source>
        <strain>Hd-rR</strain>
    </source>
</reference>
<reference evidence="6 7" key="2">
    <citation type="submission" date="2017-04" db="EMBL/GenBank/DDBJ databases">
        <title>CpG methylation of centromeres and impact of large insertions on vertebrate speciation.</title>
        <authorList>
            <person name="Ichikawa K."/>
            <person name="Yoshimura J."/>
            <person name="Morishita S."/>
        </authorList>
    </citation>
    <scope>NUCLEOTIDE SEQUENCE</scope>
    <source>
        <strain evidence="6 7">HNI</strain>
    </source>
</reference>
<reference evidence="6" key="3">
    <citation type="submission" date="2025-08" db="UniProtKB">
        <authorList>
            <consortium name="Ensembl"/>
        </authorList>
    </citation>
    <scope>IDENTIFICATION</scope>
    <source>
        <strain evidence="6">HNI</strain>
    </source>
</reference>